<evidence type="ECO:0000313" key="18">
    <source>
        <dbReference type="Proteomes" id="UP000020977"/>
    </source>
</evidence>
<dbReference type="EMBL" id="JFAD01000034">
    <property type="protein sequence ID" value="EXU60874.1"/>
    <property type="molecule type" value="Genomic_DNA"/>
</dbReference>
<feature type="domain" description="Helicase C-terminal" evidence="16">
    <location>
        <begin position="439"/>
        <end position="599"/>
    </location>
</feature>
<dbReference type="Pfam" id="PF17757">
    <property type="entry name" value="UvrB_inter"/>
    <property type="match status" value="1"/>
</dbReference>
<dbReference type="InterPro" id="IPR006935">
    <property type="entry name" value="Helicase/UvrB_N"/>
</dbReference>
<dbReference type="CDD" id="cd17916">
    <property type="entry name" value="DEXHc_UvrB"/>
    <property type="match status" value="1"/>
</dbReference>
<dbReference type="NCBIfam" id="NF003673">
    <property type="entry name" value="PRK05298.1"/>
    <property type="match status" value="1"/>
</dbReference>
<dbReference type="GO" id="GO:0003677">
    <property type="term" value="F:DNA binding"/>
    <property type="evidence" value="ECO:0007669"/>
    <property type="project" value="InterPro"/>
</dbReference>
<dbReference type="SUPFAM" id="SSF46600">
    <property type="entry name" value="C-terminal UvrC-binding domain of UvrB"/>
    <property type="match status" value="1"/>
</dbReference>
<protein>
    <recommendedName>
        <fullName evidence="11 12">UvrABC system protein B</fullName>
    </recommendedName>
</protein>
<dbReference type="SMART" id="SM00490">
    <property type="entry name" value="HELICc"/>
    <property type="match status" value="1"/>
</dbReference>
<dbReference type="Gene3D" id="3.40.50.300">
    <property type="entry name" value="P-loop containing nucleotide triphosphate hydrolases"/>
    <property type="match status" value="3"/>
</dbReference>
<dbReference type="InterPro" id="IPR001943">
    <property type="entry name" value="UVR_dom"/>
</dbReference>
<evidence type="ECO:0000256" key="9">
    <source>
        <dbReference type="ARBA" id="ARBA00023204"/>
    </source>
</evidence>
<evidence type="ECO:0000259" key="15">
    <source>
        <dbReference type="PROSITE" id="PS51192"/>
    </source>
</evidence>
<dbReference type="Pfam" id="PF02151">
    <property type="entry name" value="UVR"/>
    <property type="match status" value="1"/>
</dbReference>
<dbReference type="Pfam" id="PF12344">
    <property type="entry name" value="UvrB"/>
    <property type="match status" value="1"/>
</dbReference>
<keyword evidence="9 12" id="KW-0234">DNA repair</keyword>
<evidence type="ECO:0000256" key="2">
    <source>
        <dbReference type="ARBA" id="ARBA00008533"/>
    </source>
</evidence>
<dbReference type="PANTHER" id="PTHR24029:SF0">
    <property type="entry name" value="UVRABC SYSTEM PROTEIN B"/>
    <property type="match status" value="1"/>
</dbReference>
<reference evidence="17 18" key="1">
    <citation type="submission" date="2014-03" db="EMBL/GenBank/DDBJ databases">
        <title>Genome sequence of Mycoplasma ovipneumoniae strain 14811.</title>
        <authorList>
            <person name="Sirand-Pugnet P."/>
            <person name="Breton M."/>
            <person name="Dordet-Frisoni E."/>
            <person name="Baranowski E."/>
            <person name="Barre A."/>
            <person name="Couture C."/>
            <person name="Dupuy V."/>
            <person name="Gaurivaud P."/>
            <person name="Jacob D."/>
            <person name="Lemaitre C."/>
            <person name="Manso-Silvan L."/>
            <person name="Nikolski M."/>
            <person name="Nouvel L.-X."/>
            <person name="Poumarat F."/>
            <person name="Tardy F."/>
            <person name="Thebault P."/>
            <person name="Theil S."/>
            <person name="Citti C."/>
            <person name="Thiaucourt F."/>
            <person name="Blanchard A."/>
        </authorList>
    </citation>
    <scope>NUCLEOTIDE SEQUENCE [LARGE SCALE GENOMIC DNA]</scope>
    <source>
        <strain evidence="17 18">14811</strain>
    </source>
</reference>
<dbReference type="GO" id="GO:0005737">
    <property type="term" value="C:cytoplasm"/>
    <property type="evidence" value="ECO:0007669"/>
    <property type="project" value="UniProtKB-SubCell"/>
</dbReference>
<evidence type="ECO:0000313" key="17">
    <source>
        <dbReference type="EMBL" id="EXU60874.1"/>
    </source>
</evidence>
<dbReference type="Gene3D" id="4.10.860.10">
    <property type="entry name" value="UVR domain"/>
    <property type="match status" value="1"/>
</dbReference>
<dbReference type="InterPro" id="IPR024759">
    <property type="entry name" value="UvrB_YAD/RRR_dom"/>
</dbReference>
<dbReference type="eggNOG" id="COG0556">
    <property type="taxonomic scope" value="Bacteria"/>
</dbReference>
<dbReference type="InterPro" id="IPR036876">
    <property type="entry name" value="UVR_dom_sf"/>
</dbReference>
<comment type="subcellular location">
    <subcellularLocation>
        <location evidence="1 12">Cytoplasm</location>
    </subcellularLocation>
</comment>
<name>A0A014L5Y3_9BACT</name>
<dbReference type="GO" id="GO:0016887">
    <property type="term" value="F:ATP hydrolysis activity"/>
    <property type="evidence" value="ECO:0007669"/>
    <property type="project" value="InterPro"/>
</dbReference>
<feature type="domain" description="Helicase ATP-binding" evidence="15">
    <location>
        <begin position="31"/>
        <end position="188"/>
    </location>
</feature>
<dbReference type="SMART" id="SM00487">
    <property type="entry name" value="DEXDc"/>
    <property type="match status" value="1"/>
</dbReference>
<keyword evidence="12" id="KW-0742">SOS response</keyword>
<keyword evidence="3" id="KW-0963">Cytoplasm</keyword>
<dbReference type="PROSITE" id="PS50151">
    <property type="entry name" value="UVR"/>
    <property type="match status" value="1"/>
</dbReference>
<dbReference type="GO" id="GO:0005524">
    <property type="term" value="F:ATP binding"/>
    <property type="evidence" value="ECO:0007669"/>
    <property type="project" value="UniProtKB-KW"/>
</dbReference>
<dbReference type="GO" id="GO:0004518">
    <property type="term" value="F:nuclease activity"/>
    <property type="evidence" value="ECO:0007669"/>
    <property type="project" value="UniProtKB-KW"/>
</dbReference>
<dbReference type="STRING" id="1188239.MOVI_6490"/>
<dbReference type="RefSeq" id="WP_044284470.1">
    <property type="nucleotide sequence ID" value="NZ_JFAD01000034.1"/>
</dbReference>
<accession>A0A014L5Y3</accession>
<evidence type="ECO:0000256" key="3">
    <source>
        <dbReference type="ARBA" id="ARBA00022490"/>
    </source>
</evidence>
<comment type="subunit">
    <text evidence="10 12">Forms a heterotetramer with UvrA during the search for lesions. Interacts with UvrC in an incision complex.</text>
</comment>
<dbReference type="InterPro" id="IPR027417">
    <property type="entry name" value="P-loop_NTPase"/>
</dbReference>
<dbReference type="PATRIC" id="fig|1188239.3.peg.1566"/>
<dbReference type="GO" id="GO:0009432">
    <property type="term" value="P:SOS response"/>
    <property type="evidence" value="ECO:0007669"/>
    <property type="project" value="UniProtKB-KW"/>
</dbReference>
<sequence>MISEKKINKFNLKSNYKPSGDQPKAIKSIIQNIETGKESQILMGVTGSGKTFTMANVIAHFNKPVLVLSHNKTLAAQLYTEFKEFFPENRVEFYVSYFDFYRPESYLPSKDVYIEKTSKTNADLEAMRMSALNSLIERNDTIVVASVSAIYGTLNPNEYHDNFLLLTVGQEIKPKELALKLTRIKYLNNPVEQKPGLFSTKGDVIEIFPAWDETFNIRVEFFGNTIEKISTIQPVSKKLIKTYSVYTIYPATAYSVKKSIIDKAIESIKIELEERLLFFEQNNKLVEKQRLKDRVNNDIDSLSEFGICSGIENYARHIDGRQQDEQPFSLLDYLPQDALIFIDESHEMVKQIDGMYKGDRSRKQTLVDYGYRLPSALDNRPLKLDEFEQFSQPKIFVSATPAQYELEKTDGEVVSQIIRPTGLLDPEIIIENTDNQMAKISKYLDLQKEKKERTLILTTTKRNAEEISKYLQEKKLHNVYYLHSEMTTFERDEIIIKLRKGIFDAIVGINLLREGVDIPEVSLILVLDAGLASFLRSKTSLIQIIGRAARNQSGKVVLFTNGITKIIQEVIDDNLAKRKIQIQHNQENKIIPKTIKKPIPESINPNALKLSKVLHEKKMNKKEIEKQIQILEKEMRNASNANRFEEAIQIRDLIAEIKQKSDQF</sequence>
<feature type="coiled-coil region" evidence="13">
    <location>
        <begin position="614"/>
        <end position="648"/>
    </location>
</feature>
<dbReference type="GO" id="GO:0006289">
    <property type="term" value="P:nucleotide-excision repair"/>
    <property type="evidence" value="ECO:0007669"/>
    <property type="project" value="InterPro"/>
</dbReference>
<keyword evidence="5 12" id="KW-0227">DNA damage</keyword>
<dbReference type="Proteomes" id="UP000020977">
    <property type="component" value="Unassembled WGS sequence"/>
</dbReference>
<keyword evidence="6 12" id="KW-0228">DNA excision</keyword>
<dbReference type="PROSITE" id="PS51194">
    <property type="entry name" value="HELICASE_CTER"/>
    <property type="match status" value="1"/>
</dbReference>
<evidence type="ECO:0000259" key="16">
    <source>
        <dbReference type="PROSITE" id="PS51194"/>
    </source>
</evidence>
<gene>
    <name evidence="17" type="primary">uvrB</name>
    <name evidence="17" type="ORF">MOVI_6490</name>
</gene>
<evidence type="ECO:0000256" key="11">
    <source>
        <dbReference type="ARBA" id="ARBA00029504"/>
    </source>
</evidence>
<evidence type="ECO:0000256" key="13">
    <source>
        <dbReference type="SAM" id="Coils"/>
    </source>
</evidence>
<dbReference type="InterPro" id="IPR001650">
    <property type="entry name" value="Helicase_C-like"/>
</dbReference>
<evidence type="ECO:0000256" key="4">
    <source>
        <dbReference type="ARBA" id="ARBA00022741"/>
    </source>
</evidence>
<feature type="domain" description="UVR" evidence="14">
    <location>
        <begin position="625"/>
        <end position="660"/>
    </location>
</feature>
<dbReference type="SUPFAM" id="SSF52540">
    <property type="entry name" value="P-loop containing nucleoside triphosphate hydrolases"/>
    <property type="match status" value="2"/>
</dbReference>
<dbReference type="Pfam" id="PF00271">
    <property type="entry name" value="Helicase_C"/>
    <property type="match status" value="1"/>
</dbReference>
<evidence type="ECO:0000256" key="7">
    <source>
        <dbReference type="ARBA" id="ARBA00022840"/>
    </source>
</evidence>
<dbReference type="InterPro" id="IPR014001">
    <property type="entry name" value="Helicase_ATP-bd"/>
</dbReference>
<comment type="caution">
    <text evidence="17">The sequence shown here is derived from an EMBL/GenBank/DDBJ whole genome shotgun (WGS) entry which is preliminary data.</text>
</comment>
<dbReference type="PANTHER" id="PTHR24029">
    <property type="entry name" value="UVRABC SYSTEM PROTEIN B"/>
    <property type="match status" value="1"/>
</dbReference>
<organism evidence="17 18">
    <name type="scientific">Mesomycoplasma ovipneumoniae 14811</name>
    <dbReference type="NCBI Taxonomy" id="1188239"/>
    <lineage>
        <taxon>Bacteria</taxon>
        <taxon>Bacillati</taxon>
        <taxon>Mycoplasmatota</taxon>
        <taxon>Mycoplasmoidales</taxon>
        <taxon>Metamycoplasmataceae</taxon>
        <taxon>Mesomycoplasma</taxon>
    </lineage>
</organism>
<dbReference type="PROSITE" id="PS51192">
    <property type="entry name" value="HELICASE_ATP_BIND_1"/>
    <property type="match status" value="1"/>
</dbReference>
<keyword evidence="8 12" id="KW-0267">Excision nuclease</keyword>
<dbReference type="GO" id="GO:0009380">
    <property type="term" value="C:excinuclease repair complex"/>
    <property type="evidence" value="ECO:0007669"/>
    <property type="project" value="InterPro"/>
</dbReference>
<evidence type="ECO:0000256" key="1">
    <source>
        <dbReference type="ARBA" id="ARBA00004496"/>
    </source>
</evidence>
<dbReference type="NCBIfam" id="TIGR00631">
    <property type="entry name" value="uvrb"/>
    <property type="match status" value="1"/>
</dbReference>
<dbReference type="AlphaFoldDB" id="A0A014L5Y3"/>
<keyword evidence="4" id="KW-0547">Nucleotide-binding</keyword>
<dbReference type="Pfam" id="PF04851">
    <property type="entry name" value="ResIII"/>
    <property type="match status" value="1"/>
</dbReference>
<evidence type="ECO:0000256" key="10">
    <source>
        <dbReference type="ARBA" id="ARBA00026033"/>
    </source>
</evidence>
<evidence type="ECO:0000256" key="6">
    <source>
        <dbReference type="ARBA" id="ARBA00022769"/>
    </source>
</evidence>
<evidence type="ECO:0000256" key="8">
    <source>
        <dbReference type="ARBA" id="ARBA00022881"/>
    </source>
</evidence>
<comment type="similarity">
    <text evidence="2 12">Belongs to the UvrB family.</text>
</comment>
<keyword evidence="7" id="KW-0067">ATP-binding</keyword>
<dbReference type="InterPro" id="IPR004807">
    <property type="entry name" value="UvrB"/>
</dbReference>
<evidence type="ECO:0000256" key="5">
    <source>
        <dbReference type="ARBA" id="ARBA00022763"/>
    </source>
</evidence>
<evidence type="ECO:0000256" key="12">
    <source>
        <dbReference type="RuleBase" id="RU003587"/>
    </source>
</evidence>
<evidence type="ECO:0000259" key="14">
    <source>
        <dbReference type="PROSITE" id="PS50151"/>
    </source>
</evidence>
<dbReference type="InterPro" id="IPR041471">
    <property type="entry name" value="UvrB_inter"/>
</dbReference>
<proteinExistence type="inferred from homology"/>
<keyword evidence="13" id="KW-0175">Coiled coil</keyword>